<evidence type="ECO:0000313" key="3">
    <source>
        <dbReference type="Proteomes" id="UP001168821"/>
    </source>
</evidence>
<proteinExistence type="predicted"/>
<organism evidence="2 3">
    <name type="scientific">Zophobas morio</name>
    <dbReference type="NCBI Taxonomy" id="2755281"/>
    <lineage>
        <taxon>Eukaryota</taxon>
        <taxon>Metazoa</taxon>
        <taxon>Ecdysozoa</taxon>
        <taxon>Arthropoda</taxon>
        <taxon>Hexapoda</taxon>
        <taxon>Insecta</taxon>
        <taxon>Pterygota</taxon>
        <taxon>Neoptera</taxon>
        <taxon>Endopterygota</taxon>
        <taxon>Coleoptera</taxon>
        <taxon>Polyphaga</taxon>
        <taxon>Cucujiformia</taxon>
        <taxon>Tenebrionidae</taxon>
        <taxon>Zophobas</taxon>
    </lineage>
</organism>
<dbReference type="Pfam" id="PF17657">
    <property type="entry name" value="DNA_pol3_finger"/>
    <property type="match status" value="1"/>
</dbReference>
<gene>
    <name evidence="2" type="ORF">Zmor_011987</name>
</gene>
<dbReference type="GO" id="GO:0008408">
    <property type="term" value="F:3'-5' exonuclease activity"/>
    <property type="evidence" value="ECO:0007669"/>
    <property type="project" value="InterPro"/>
</dbReference>
<evidence type="ECO:0000313" key="2">
    <source>
        <dbReference type="EMBL" id="KAJ3616213.1"/>
    </source>
</evidence>
<dbReference type="PANTHER" id="PTHR32294:SF5">
    <property type="entry name" value="DNA POLYMERASE III POLC-TYPE"/>
    <property type="match status" value="1"/>
</dbReference>
<dbReference type="InterPro" id="IPR044923">
    <property type="entry name" value="PolC_middle_finger_sf"/>
</dbReference>
<comment type="caution">
    <text evidence="2">The sequence shown here is derived from an EMBL/GenBank/DDBJ whole genome shotgun (WGS) entry which is preliminary data.</text>
</comment>
<dbReference type="Gene3D" id="1.10.150.700">
    <property type="entry name" value="PolC, middle finger domain"/>
    <property type="match status" value="1"/>
</dbReference>
<dbReference type="GO" id="GO:0006260">
    <property type="term" value="P:DNA replication"/>
    <property type="evidence" value="ECO:0007669"/>
    <property type="project" value="InterPro"/>
</dbReference>
<dbReference type="InterPro" id="IPR040982">
    <property type="entry name" value="DNA_pol3_finger"/>
</dbReference>
<accession>A0AA38HHR7</accession>
<dbReference type="InterPro" id="IPR004805">
    <property type="entry name" value="DnaE2/DnaE/PolC"/>
</dbReference>
<protein>
    <recommendedName>
        <fullName evidence="1">DNA polymerase III alpha subunit finger domain-containing protein</fullName>
    </recommendedName>
</protein>
<evidence type="ECO:0000259" key="1">
    <source>
        <dbReference type="Pfam" id="PF17657"/>
    </source>
</evidence>
<dbReference type="EMBL" id="JALNTZ010003695">
    <property type="protein sequence ID" value="KAJ3616213.1"/>
    <property type="molecule type" value="Genomic_DNA"/>
</dbReference>
<dbReference type="Proteomes" id="UP001168821">
    <property type="component" value="Unassembled WGS sequence"/>
</dbReference>
<sequence>MDILGHVDPTALRMLQDLTGIDPKKIPTNDENVYKLFTSVEPLGITPDKLEGERTGALGLPEFGTGFVRGMLNDTKPKTFADLVQLSGLSHGTDVYLGNAQTLIQNGTATISTVIGCRDEIMVYLMAKGLDSSLAFTIMESVRKGKGVQPG</sequence>
<dbReference type="PANTHER" id="PTHR32294">
    <property type="entry name" value="DNA POLYMERASE III SUBUNIT ALPHA"/>
    <property type="match status" value="1"/>
</dbReference>
<name>A0AA38HHR7_9CUCU</name>
<dbReference type="AlphaFoldDB" id="A0AA38HHR7"/>
<keyword evidence="3" id="KW-1185">Reference proteome</keyword>
<feature type="domain" description="DNA polymerase III alpha subunit finger" evidence="1">
    <location>
        <begin position="8"/>
        <end position="146"/>
    </location>
</feature>
<reference evidence="2" key="1">
    <citation type="journal article" date="2023" name="G3 (Bethesda)">
        <title>Whole genome assemblies of Zophobas morio and Tenebrio molitor.</title>
        <authorList>
            <person name="Kaur S."/>
            <person name="Stinson S.A."/>
            <person name="diCenzo G.C."/>
        </authorList>
    </citation>
    <scope>NUCLEOTIDE SEQUENCE</scope>
    <source>
        <strain evidence="2">QUZm001</strain>
    </source>
</reference>